<evidence type="ECO:0000313" key="5">
    <source>
        <dbReference type="Proteomes" id="UP000005835"/>
    </source>
</evidence>
<name>K1JXE3_9BURK</name>
<dbReference type="PANTHER" id="PTHR28004">
    <property type="entry name" value="ZGC:162816-RELATED"/>
    <property type="match status" value="1"/>
</dbReference>
<dbReference type="PATRIC" id="fig|742823.3.peg.1068"/>
<dbReference type="Gene3D" id="2.40.37.20">
    <property type="entry name" value="D-serine dehydratase-like domain"/>
    <property type="match status" value="1"/>
</dbReference>
<dbReference type="Proteomes" id="UP000005835">
    <property type="component" value="Unassembled WGS sequence"/>
</dbReference>
<dbReference type="Pfam" id="PF01168">
    <property type="entry name" value="Ala_racemase_N"/>
    <property type="match status" value="1"/>
</dbReference>
<dbReference type="GO" id="GO:0036088">
    <property type="term" value="P:D-serine catabolic process"/>
    <property type="evidence" value="ECO:0007669"/>
    <property type="project" value="TreeGrafter"/>
</dbReference>
<dbReference type="InterPro" id="IPR026956">
    <property type="entry name" value="D-ser_dehydrat-like_dom"/>
</dbReference>
<dbReference type="RefSeq" id="WP_005434868.1">
    <property type="nucleotide sequence ID" value="NZ_JH815515.1"/>
</dbReference>
<dbReference type="InterPro" id="IPR051466">
    <property type="entry name" value="D-amino_acid_metab_enzyme"/>
</dbReference>
<accession>K1JXE3</accession>
<dbReference type="OrthoDB" id="9772497at2"/>
<keyword evidence="5" id="KW-1185">Reference proteome</keyword>
<dbReference type="GO" id="GO:0008721">
    <property type="term" value="F:D-serine ammonia-lyase activity"/>
    <property type="evidence" value="ECO:0007669"/>
    <property type="project" value="TreeGrafter"/>
</dbReference>
<dbReference type="SUPFAM" id="SSF51419">
    <property type="entry name" value="PLP-binding barrel"/>
    <property type="match status" value="1"/>
</dbReference>
<dbReference type="InterPro" id="IPR001608">
    <property type="entry name" value="Ala_racemase_N"/>
</dbReference>
<dbReference type="InterPro" id="IPR042208">
    <property type="entry name" value="D-ser_dehydrat-like_sf"/>
</dbReference>
<organism evidence="4 5">
    <name type="scientific">Sutterella wadsworthensis 2_1_59BFAA</name>
    <dbReference type="NCBI Taxonomy" id="742823"/>
    <lineage>
        <taxon>Bacteria</taxon>
        <taxon>Pseudomonadati</taxon>
        <taxon>Pseudomonadota</taxon>
        <taxon>Betaproteobacteria</taxon>
        <taxon>Burkholderiales</taxon>
        <taxon>Sutterellaceae</taxon>
        <taxon>Sutterella</taxon>
    </lineage>
</organism>
<dbReference type="HOGENOM" id="CLU_031639_2_2_4"/>
<comment type="similarity">
    <text evidence="1">Belongs to the DSD1 family.</text>
</comment>
<dbReference type="SMART" id="SM01119">
    <property type="entry name" value="D-ser_dehydrat"/>
    <property type="match status" value="1"/>
</dbReference>
<keyword evidence="2" id="KW-0456">Lyase</keyword>
<protein>
    <recommendedName>
        <fullName evidence="3">D-serine dehydratase-like domain-containing protein</fullName>
    </recommendedName>
</protein>
<dbReference type="EMBL" id="ADMG01000029">
    <property type="protein sequence ID" value="EKB31253.1"/>
    <property type="molecule type" value="Genomic_DNA"/>
</dbReference>
<dbReference type="Gene3D" id="3.20.20.10">
    <property type="entry name" value="Alanine racemase"/>
    <property type="match status" value="1"/>
</dbReference>
<reference evidence="4 5" key="1">
    <citation type="submission" date="2012-05" db="EMBL/GenBank/DDBJ databases">
        <title>The Genome Sequence of Sutterella wadsworthensis 2_1_59BFAA.</title>
        <authorList>
            <consortium name="The Broad Institute Genome Sequencing Platform"/>
            <person name="Earl A."/>
            <person name="Ward D."/>
            <person name="Feldgarden M."/>
            <person name="Gevers D."/>
            <person name="Daigneault M."/>
            <person name="Strauss J."/>
            <person name="Allen-Vercoe E."/>
            <person name="Walker B."/>
            <person name="Young S.K."/>
            <person name="Zeng Q."/>
            <person name="Gargeya S."/>
            <person name="Fitzgerald M."/>
            <person name="Haas B."/>
            <person name="Abouelleil A."/>
            <person name="Alvarado L."/>
            <person name="Arachchi H.M."/>
            <person name="Berlin A.M."/>
            <person name="Chapman S.B."/>
            <person name="Goldberg J."/>
            <person name="Griggs A."/>
            <person name="Gujja S."/>
            <person name="Hansen M."/>
            <person name="Howarth C."/>
            <person name="Imamovic A."/>
            <person name="Larimer J."/>
            <person name="McCowen C."/>
            <person name="Montmayeur A."/>
            <person name="Murphy C."/>
            <person name="Neiman D."/>
            <person name="Pearson M."/>
            <person name="Priest M."/>
            <person name="Roberts A."/>
            <person name="Saif S."/>
            <person name="Shea T."/>
            <person name="Sisk P."/>
            <person name="Sykes S."/>
            <person name="Wortman J."/>
            <person name="Nusbaum C."/>
            <person name="Birren B."/>
        </authorList>
    </citation>
    <scope>NUCLEOTIDE SEQUENCE [LARGE SCALE GENOMIC DNA]</scope>
    <source>
        <strain evidence="4 5">2_1_59BFAA</strain>
    </source>
</reference>
<gene>
    <name evidence="4" type="ORF">HMPREF9465_01078</name>
</gene>
<dbReference type="STRING" id="742823.HMPREF9465_01078"/>
<dbReference type="AlphaFoldDB" id="K1JXE3"/>
<dbReference type="eggNOG" id="COG3616">
    <property type="taxonomic scope" value="Bacteria"/>
</dbReference>
<sequence length="391" mass="41892">MTNCLRPADPVGRLLTDPEVATPAFVIDDAKLQVNLDCAKEKAARLGVTLRPHLKTHKSIEIARRQMLSPEGPATVSTLAEARYFAENGVKDLIYAVGIAPQKLADVAAIREAGCDLKIILDNVAAAKAVSAFCAGRDVTIPVLIEVDCDGHRSGVRPESELLIEIARALTDGAELAGVFTHAGASYDVENLAVIRRAAANERDGIVTAANRLREAGFEVRIVSIGSTPTMTHAEDETGVTEIRAGVYALGDLFMMNLGVVPMDRIAGTVLCTVIGHQPEKGQVIVDAGWMAMSRDRGTARQHCDFGYGLVCDVDGRPLRGCDIRMTGANQEHGIIEAAAGDRLKPEDLPVGTRLRIMPNHACPTAAPYEKLLLVNEEGRVTAALDHVRGW</sequence>
<proteinExistence type="inferred from homology"/>
<dbReference type="InterPro" id="IPR029066">
    <property type="entry name" value="PLP-binding_barrel"/>
</dbReference>
<evidence type="ECO:0000256" key="2">
    <source>
        <dbReference type="ARBA" id="ARBA00023239"/>
    </source>
</evidence>
<comment type="caution">
    <text evidence="4">The sequence shown here is derived from an EMBL/GenBank/DDBJ whole genome shotgun (WGS) entry which is preliminary data.</text>
</comment>
<dbReference type="PANTHER" id="PTHR28004:SF2">
    <property type="entry name" value="D-SERINE DEHYDRATASE"/>
    <property type="match status" value="1"/>
</dbReference>
<evidence type="ECO:0000256" key="1">
    <source>
        <dbReference type="ARBA" id="ARBA00005323"/>
    </source>
</evidence>
<dbReference type="Pfam" id="PF14031">
    <property type="entry name" value="D-ser_dehydrat"/>
    <property type="match status" value="1"/>
</dbReference>
<evidence type="ECO:0000259" key="3">
    <source>
        <dbReference type="SMART" id="SM01119"/>
    </source>
</evidence>
<feature type="domain" description="D-serine dehydratase-like" evidence="3">
    <location>
        <begin position="267"/>
        <end position="376"/>
    </location>
</feature>
<evidence type="ECO:0000313" key="4">
    <source>
        <dbReference type="EMBL" id="EKB31253.1"/>
    </source>
</evidence>